<dbReference type="InterPro" id="IPR014756">
    <property type="entry name" value="Ig_E-set"/>
</dbReference>
<dbReference type="PANTHER" id="PTHR34820">
    <property type="entry name" value="INNER MEMBRANE PROTEIN YEBZ"/>
    <property type="match status" value="1"/>
</dbReference>
<protein>
    <submittedName>
        <fullName evidence="14">Copper resistance protein CopC</fullName>
    </submittedName>
</protein>
<feature type="transmembrane region" description="Helical" evidence="10">
    <location>
        <begin position="234"/>
        <end position="259"/>
    </location>
</feature>
<dbReference type="EMBL" id="BAAAQN010000011">
    <property type="protein sequence ID" value="GAA2025751.1"/>
    <property type="molecule type" value="Genomic_DNA"/>
</dbReference>
<feature type="domain" description="Copper resistance protein D" evidence="13">
    <location>
        <begin position="370"/>
        <end position="461"/>
    </location>
</feature>
<dbReference type="Proteomes" id="UP001500751">
    <property type="component" value="Unassembled WGS sequence"/>
</dbReference>
<keyword evidence="2" id="KW-1003">Cell membrane</keyword>
<feature type="signal peptide" evidence="11">
    <location>
        <begin position="1"/>
        <end position="35"/>
    </location>
</feature>
<keyword evidence="8 10" id="KW-0472">Membrane</keyword>
<dbReference type="PANTHER" id="PTHR34820:SF4">
    <property type="entry name" value="INNER MEMBRANE PROTEIN YEBZ"/>
    <property type="match status" value="1"/>
</dbReference>
<gene>
    <name evidence="14" type="ORF">GCM10009839_24970</name>
</gene>
<feature type="domain" description="CopC" evidence="12">
    <location>
        <begin position="34"/>
        <end position="130"/>
    </location>
</feature>
<keyword evidence="4" id="KW-0479">Metal-binding</keyword>
<organism evidence="14 15">
    <name type="scientific">Catenulispora yoronensis</name>
    <dbReference type="NCBI Taxonomy" id="450799"/>
    <lineage>
        <taxon>Bacteria</taxon>
        <taxon>Bacillati</taxon>
        <taxon>Actinomycetota</taxon>
        <taxon>Actinomycetes</taxon>
        <taxon>Catenulisporales</taxon>
        <taxon>Catenulisporaceae</taxon>
        <taxon>Catenulispora</taxon>
    </lineage>
</organism>
<keyword evidence="7" id="KW-0186">Copper</keyword>
<feature type="transmembrane region" description="Helical" evidence="10">
    <location>
        <begin position="410"/>
        <end position="432"/>
    </location>
</feature>
<dbReference type="InterPro" id="IPR007348">
    <property type="entry name" value="CopC_dom"/>
</dbReference>
<dbReference type="InterPro" id="IPR008457">
    <property type="entry name" value="Cu-R_CopD_dom"/>
</dbReference>
<feature type="transmembrane region" description="Helical" evidence="10">
    <location>
        <begin position="444"/>
        <end position="462"/>
    </location>
</feature>
<reference evidence="15" key="1">
    <citation type="journal article" date="2019" name="Int. J. Syst. Evol. Microbiol.">
        <title>The Global Catalogue of Microorganisms (GCM) 10K type strain sequencing project: providing services to taxonomists for standard genome sequencing and annotation.</title>
        <authorList>
            <consortium name="The Broad Institute Genomics Platform"/>
            <consortium name="The Broad Institute Genome Sequencing Center for Infectious Disease"/>
            <person name="Wu L."/>
            <person name="Ma J."/>
        </authorList>
    </citation>
    <scope>NUCLEOTIDE SEQUENCE [LARGE SCALE GENOMIC DNA]</scope>
    <source>
        <strain evidence="15">JCM 16014</strain>
    </source>
</reference>
<feature type="transmembrane region" description="Helical" evidence="10">
    <location>
        <begin position="373"/>
        <end position="390"/>
    </location>
</feature>
<dbReference type="SUPFAM" id="SSF81296">
    <property type="entry name" value="E set domains"/>
    <property type="match status" value="1"/>
</dbReference>
<feature type="chain" id="PRO_5045986614" evidence="11">
    <location>
        <begin position="36"/>
        <end position="584"/>
    </location>
</feature>
<feature type="transmembrane region" description="Helical" evidence="10">
    <location>
        <begin position="192"/>
        <end position="214"/>
    </location>
</feature>
<evidence type="ECO:0000256" key="1">
    <source>
        <dbReference type="ARBA" id="ARBA00004651"/>
    </source>
</evidence>
<comment type="caution">
    <text evidence="14">The sequence shown here is derived from an EMBL/GenBank/DDBJ whole genome shotgun (WGS) entry which is preliminary data.</text>
</comment>
<evidence type="ECO:0000256" key="9">
    <source>
        <dbReference type="SAM" id="MobiDB-lite"/>
    </source>
</evidence>
<keyword evidence="3 10" id="KW-0812">Transmembrane</keyword>
<accession>A0ABP5FG67</accession>
<evidence type="ECO:0000256" key="6">
    <source>
        <dbReference type="ARBA" id="ARBA00022989"/>
    </source>
</evidence>
<evidence type="ECO:0000256" key="11">
    <source>
        <dbReference type="SAM" id="SignalP"/>
    </source>
</evidence>
<evidence type="ECO:0000256" key="7">
    <source>
        <dbReference type="ARBA" id="ARBA00023008"/>
    </source>
</evidence>
<feature type="transmembrane region" description="Helical" evidence="10">
    <location>
        <begin position="305"/>
        <end position="323"/>
    </location>
</feature>
<evidence type="ECO:0000256" key="2">
    <source>
        <dbReference type="ARBA" id="ARBA00022475"/>
    </source>
</evidence>
<sequence length="584" mass="59016">MPVVTVVTAAARVAIVTAVAGLLLTGAASPASAHASVVATTPGDGTVLTTGPATVAVSFDQPVTAGTGALRVLAPDGHRVDSGSPFHPAGRGSDLAVTLGDRSERGTYTVAWRVVSSDSHPVSGGFTFSIGIATTVTSPDAAGQPTGSRTVGVLFGIARWTAYTGYAALVGGTTFATWCWPAGSALRSTRRMLTAAWATTVAGTLGCLLAQGPYGAGLGLGTATSWPVLSQTLATRLGTAVLVRLALLVAAVPVLILLLQRRHRPATGTLASLMATALSVTWVAADHGGSGEQVEIAVPVSALHLLATAIWLGGVAFLAMVALREGSSAARVRADEESASKPESGPGLEAGSGLDSSTGAGFGSDLEAGVKRFSRLALACIIVLLASGLYDSWRGVGTWAALIGTAYGRLIIGKTAGFALVLCLGATARRALARRALPSLRDTVVVETGVGLGVLALAAVLVEVQPGRTAYAPPVHATAAFDTGGPHGAGTAQLVVDPARTGFATFDLAIVDPARSPVREAEVSAALQLDAQRLGPLPVTFTDVGTGRYRATASIAVPGAWVLRVTVRSDALNETTVAFPVKVH</sequence>
<evidence type="ECO:0000313" key="14">
    <source>
        <dbReference type="EMBL" id="GAA2025751.1"/>
    </source>
</evidence>
<evidence type="ECO:0000256" key="3">
    <source>
        <dbReference type="ARBA" id="ARBA00022692"/>
    </source>
</evidence>
<comment type="subcellular location">
    <subcellularLocation>
        <location evidence="1">Cell membrane</location>
        <topology evidence="1">Multi-pass membrane protein</topology>
    </subcellularLocation>
</comment>
<dbReference type="Pfam" id="PF05425">
    <property type="entry name" value="CopD"/>
    <property type="match status" value="1"/>
</dbReference>
<evidence type="ECO:0000256" key="8">
    <source>
        <dbReference type="ARBA" id="ARBA00023136"/>
    </source>
</evidence>
<evidence type="ECO:0000256" key="5">
    <source>
        <dbReference type="ARBA" id="ARBA00022729"/>
    </source>
</evidence>
<dbReference type="InterPro" id="IPR032694">
    <property type="entry name" value="CopC/D"/>
</dbReference>
<dbReference type="InterPro" id="IPR014755">
    <property type="entry name" value="Cu-Rt/internalin_Ig-like"/>
</dbReference>
<dbReference type="Pfam" id="PF04234">
    <property type="entry name" value="CopC"/>
    <property type="match status" value="1"/>
</dbReference>
<evidence type="ECO:0000313" key="15">
    <source>
        <dbReference type="Proteomes" id="UP001500751"/>
    </source>
</evidence>
<dbReference type="Gene3D" id="2.60.40.1220">
    <property type="match status" value="1"/>
</dbReference>
<keyword evidence="5 11" id="KW-0732">Signal</keyword>
<keyword evidence="15" id="KW-1185">Reference proteome</keyword>
<keyword evidence="6 10" id="KW-1133">Transmembrane helix</keyword>
<feature type="transmembrane region" description="Helical" evidence="10">
    <location>
        <begin position="266"/>
        <end position="285"/>
    </location>
</feature>
<evidence type="ECO:0000256" key="10">
    <source>
        <dbReference type="SAM" id="Phobius"/>
    </source>
</evidence>
<evidence type="ECO:0000259" key="12">
    <source>
        <dbReference type="Pfam" id="PF04234"/>
    </source>
</evidence>
<proteinExistence type="predicted"/>
<name>A0ABP5FG67_9ACTN</name>
<feature type="transmembrane region" description="Helical" evidence="10">
    <location>
        <begin position="160"/>
        <end position="180"/>
    </location>
</feature>
<feature type="region of interest" description="Disordered" evidence="9">
    <location>
        <begin position="333"/>
        <end position="355"/>
    </location>
</feature>
<evidence type="ECO:0000259" key="13">
    <source>
        <dbReference type="Pfam" id="PF05425"/>
    </source>
</evidence>
<evidence type="ECO:0000256" key="4">
    <source>
        <dbReference type="ARBA" id="ARBA00022723"/>
    </source>
</evidence>